<evidence type="ECO:0000256" key="1">
    <source>
        <dbReference type="SAM" id="Phobius"/>
    </source>
</evidence>
<name>A0ABR0BRB0_PURLI</name>
<reference evidence="2 3" key="1">
    <citation type="journal article" date="2024" name="Microbiol. Resour. Announc.">
        <title>Genome annotations for the ascomycete fungi Trichoderma harzianum, Trichoderma aggressivum, and Purpureocillium lilacinum.</title>
        <authorList>
            <person name="Beijen E.P.W."/>
            <person name="Ohm R.A."/>
        </authorList>
    </citation>
    <scope>NUCLEOTIDE SEQUENCE [LARGE SCALE GENOMIC DNA]</scope>
    <source>
        <strain evidence="2 3">CBS 150709</strain>
    </source>
</reference>
<sequence length="124" mass="13298">MLSLFKSKTVFTVCSLGGLALWSRLISPARRAPQSADPTLMSAARRLFSGVCGGLYGRPEEGARAGVRSAVQLTAPHARKERRRRAAPWTCLPGCVFSSVFSSVLASVIAAANASIRSRRARHD</sequence>
<evidence type="ECO:0000313" key="2">
    <source>
        <dbReference type="EMBL" id="KAK4086228.1"/>
    </source>
</evidence>
<organism evidence="2 3">
    <name type="scientific">Purpureocillium lilacinum</name>
    <name type="common">Paecilomyces lilacinus</name>
    <dbReference type="NCBI Taxonomy" id="33203"/>
    <lineage>
        <taxon>Eukaryota</taxon>
        <taxon>Fungi</taxon>
        <taxon>Dikarya</taxon>
        <taxon>Ascomycota</taxon>
        <taxon>Pezizomycotina</taxon>
        <taxon>Sordariomycetes</taxon>
        <taxon>Hypocreomycetidae</taxon>
        <taxon>Hypocreales</taxon>
        <taxon>Ophiocordycipitaceae</taxon>
        <taxon>Purpureocillium</taxon>
    </lineage>
</organism>
<dbReference type="EMBL" id="JAWRVI010000042">
    <property type="protein sequence ID" value="KAK4086228.1"/>
    <property type="molecule type" value="Genomic_DNA"/>
</dbReference>
<keyword evidence="1" id="KW-0812">Transmembrane</keyword>
<keyword evidence="1" id="KW-0472">Membrane</keyword>
<protein>
    <recommendedName>
        <fullName evidence="4">Secreted protein</fullName>
    </recommendedName>
</protein>
<comment type="caution">
    <text evidence="2">The sequence shown here is derived from an EMBL/GenBank/DDBJ whole genome shotgun (WGS) entry which is preliminary data.</text>
</comment>
<evidence type="ECO:0000313" key="3">
    <source>
        <dbReference type="Proteomes" id="UP001287286"/>
    </source>
</evidence>
<evidence type="ECO:0008006" key="4">
    <source>
        <dbReference type="Google" id="ProtNLM"/>
    </source>
</evidence>
<feature type="transmembrane region" description="Helical" evidence="1">
    <location>
        <begin position="86"/>
        <end position="112"/>
    </location>
</feature>
<dbReference type="Proteomes" id="UP001287286">
    <property type="component" value="Unassembled WGS sequence"/>
</dbReference>
<keyword evidence="1" id="KW-1133">Transmembrane helix</keyword>
<accession>A0ABR0BRB0</accession>
<proteinExistence type="predicted"/>
<gene>
    <name evidence="2" type="ORF">Purlil1_9313</name>
</gene>
<keyword evidence="3" id="KW-1185">Reference proteome</keyword>